<feature type="domain" description="HTH lacI-type" evidence="6">
    <location>
        <begin position="10"/>
        <end position="64"/>
    </location>
</feature>
<keyword evidence="2" id="KW-0805">Transcription regulation</keyword>
<dbReference type="PROSITE" id="PS50932">
    <property type="entry name" value="HTH_LACI_2"/>
    <property type="match status" value="1"/>
</dbReference>
<evidence type="ECO:0000313" key="8">
    <source>
        <dbReference type="Proteomes" id="UP000776164"/>
    </source>
</evidence>
<dbReference type="Gene3D" id="1.10.260.40">
    <property type="entry name" value="lambda repressor-like DNA-binding domains"/>
    <property type="match status" value="1"/>
</dbReference>
<keyword evidence="4" id="KW-0804">Transcription</keyword>
<dbReference type="InterPro" id="IPR000843">
    <property type="entry name" value="HTH_LacI"/>
</dbReference>
<dbReference type="InterPro" id="IPR028082">
    <property type="entry name" value="Peripla_BP_I"/>
</dbReference>
<accession>A0ABS2L1Z2</accession>
<dbReference type="RefSeq" id="WP_205106850.1">
    <property type="nucleotide sequence ID" value="NZ_BAAAHT010000017.1"/>
</dbReference>
<dbReference type="CDD" id="cd06267">
    <property type="entry name" value="PBP1_LacI_sugar_binding-like"/>
    <property type="match status" value="1"/>
</dbReference>
<dbReference type="PANTHER" id="PTHR30146:SF148">
    <property type="entry name" value="HTH-TYPE TRANSCRIPTIONAL REPRESSOR PURR-RELATED"/>
    <property type="match status" value="1"/>
</dbReference>
<sequence length="381" mass="40530">MKQSGNEAHPTISDVARHAGVSRATTSRALSNYGVVNSETRTKVLRSAEELGYVPNVLARSMRAGSTQTLGLIIAEVGLSVFDLAMRSVIESASLQGYQVLVTNTNEDLIAERASIRVMLEKQVDGLIVVPSAVVDLEFLSRSDLKGKPVVLLDRSLVTLGIPSVTADNNRGARDAIEHMHSLGHTKIGLIVVTANLEGETGERPRGLISTIHDRVEGYHAEMAESGLPVNPDWVRYCGDAGESALTAVRAILDSPEPPTALLASNGNMSLAVLRVAKERGLVIGRDLSLVGFDDAPWATVLTPSLTVVDLPIEEMAKAAVDNLIAQIADPSAEQASVTLPTRLLVRHSVDDLTAHPGAVIRTHAAPATPLRTQKRALTSP</sequence>
<dbReference type="Gene3D" id="3.40.50.2300">
    <property type="match status" value="2"/>
</dbReference>
<evidence type="ECO:0000259" key="6">
    <source>
        <dbReference type="PROSITE" id="PS50932"/>
    </source>
</evidence>
<dbReference type="Proteomes" id="UP000776164">
    <property type="component" value="Unassembled WGS sequence"/>
</dbReference>
<dbReference type="SUPFAM" id="SSF47413">
    <property type="entry name" value="lambda repressor-like DNA-binding domains"/>
    <property type="match status" value="1"/>
</dbReference>
<dbReference type="Pfam" id="PF13377">
    <property type="entry name" value="Peripla_BP_3"/>
    <property type="match status" value="1"/>
</dbReference>
<dbReference type="Pfam" id="PF00356">
    <property type="entry name" value="LacI"/>
    <property type="match status" value="1"/>
</dbReference>
<organism evidence="7 8">
    <name type="scientific">Subtercola frigoramans</name>
    <dbReference type="NCBI Taxonomy" id="120298"/>
    <lineage>
        <taxon>Bacteria</taxon>
        <taxon>Bacillati</taxon>
        <taxon>Actinomycetota</taxon>
        <taxon>Actinomycetes</taxon>
        <taxon>Micrococcales</taxon>
        <taxon>Microbacteriaceae</taxon>
        <taxon>Subtercola</taxon>
    </lineage>
</organism>
<evidence type="ECO:0000256" key="4">
    <source>
        <dbReference type="ARBA" id="ARBA00023163"/>
    </source>
</evidence>
<dbReference type="SUPFAM" id="SSF53822">
    <property type="entry name" value="Periplasmic binding protein-like I"/>
    <property type="match status" value="1"/>
</dbReference>
<evidence type="ECO:0000256" key="1">
    <source>
        <dbReference type="ARBA" id="ARBA00022491"/>
    </source>
</evidence>
<evidence type="ECO:0000256" key="3">
    <source>
        <dbReference type="ARBA" id="ARBA00023125"/>
    </source>
</evidence>
<keyword evidence="8" id="KW-1185">Reference proteome</keyword>
<comment type="caution">
    <text evidence="7">The sequence shown here is derived from an EMBL/GenBank/DDBJ whole genome shotgun (WGS) entry which is preliminary data.</text>
</comment>
<dbReference type="SMART" id="SM00354">
    <property type="entry name" value="HTH_LACI"/>
    <property type="match status" value="1"/>
</dbReference>
<evidence type="ECO:0000256" key="2">
    <source>
        <dbReference type="ARBA" id="ARBA00023015"/>
    </source>
</evidence>
<dbReference type="EMBL" id="JAFBBU010000001">
    <property type="protein sequence ID" value="MBM7471098.1"/>
    <property type="molecule type" value="Genomic_DNA"/>
</dbReference>
<name>A0ABS2L1Z2_9MICO</name>
<protein>
    <submittedName>
        <fullName evidence="7">LacI family transcriptional regulator</fullName>
    </submittedName>
</protein>
<evidence type="ECO:0000313" key="7">
    <source>
        <dbReference type="EMBL" id="MBM7471098.1"/>
    </source>
</evidence>
<dbReference type="InterPro" id="IPR010982">
    <property type="entry name" value="Lambda_DNA-bd_dom_sf"/>
</dbReference>
<evidence type="ECO:0000256" key="5">
    <source>
        <dbReference type="SAM" id="MobiDB-lite"/>
    </source>
</evidence>
<proteinExistence type="predicted"/>
<keyword evidence="3" id="KW-0238">DNA-binding</keyword>
<dbReference type="InterPro" id="IPR046335">
    <property type="entry name" value="LacI/GalR-like_sensor"/>
</dbReference>
<dbReference type="PANTHER" id="PTHR30146">
    <property type="entry name" value="LACI-RELATED TRANSCRIPTIONAL REPRESSOR"/>
    <property type="match status" value="1"/>
</dbReference>
<feature type="region of interest" description="Disordered" evidence="5">
    <location>
        <begin position="1"/>
        <end position="20"/>
    </location>
</feature>
<gene>
    <name evidence="7" type="ORF">JOE66_000732</name>
</gene>
<dbReference type="CDD" id="cd01392">
    <property type="entry name" value="HTH_LacI"/>
    <property type="match status" value="1"/>
</dbReference>
<reference evidence="7 8" key="1">
    <citation type="submission" date="2021-01" db="EMBL/GenBank/DDBJ databases">
        <title>Sequencing the genomes of 1000 actinobacteria strains.</title>
        <authorList>
            <person name="Klenk H.-P."/>
        </authorList>
    </citation>
    <scope>NUCLEOTIDE SEQUENCE [LARGE SCALE GENOMIC DNA]</scope>
    <source>
        <strain evidence="7 8">DSM 13057</strain>
    </source>
</reference>
<keyword evidence="1" id="KW-0678">Repressor</keyword>